<keyword evidence="5" id="KW-0732">Signal</keyword>
<feature type="signal peptide" evidence="5">
    <location>
        <begin position="1"/>
        <end position="19"/>
    </location>
</feature>
<dbReference type="PANTHER" id="PTHR30427:SF1">
    <property type="entry name" value="TRANSCRIPTIONAL ACTIVATOR PROTEIN LYSR"/>
    <property type="match status" value="1"/>
</dbReference>
<dbReference type="InterPro" id="IPR036390">
    <property type="entry name" value="WH_DNA-bd_sf"/>
</dbReference>
<dbReference type="InterPro" id="IPR036388">
    <property type="entry name" value="WH-like_DNA-bd_sf"/>
</dbReference>
<evidence type="ECO:0000256" key="3">
    <source>
        <dbReference type="ARBA" id="ARBA00023125"/>
    </source>
</evidence>
<evidence type="ECO:0000256" key="1">
    <source>
        <dbReference type="ARBA" id="ARBA00009437"/>
    </source>
</evidence>
<evidence type="ECO:0000256" key="4">
    <source>
        <dbReference type="ARBA" id="ARBA00023163"/>
    </source>
</evidence>
<keyword evidence="4" id="KW-0804">Transcription</keyword>
<dbReference type="PANTHER" id="PTHR30427">
    <property type="entry name" value="TRANSCRIPTIONAL ACTIVATOR PROTEIN LYSR"/>
    <property type="match status" value="1"/>
</dbReference>
<dbReference type="SUPFAM" id="SSF53850">
    <property type="entry name" value="Periplasmic binding protein-like II"/>
    <property type="match status" value="1"/>
</dbReference>
<comment type="similarity">
    <text evidence="1">Belongs to the LysR transcriptional regulatory family.</text>
</comment>
<dbReference type="Proteomes" id="UP001198862">
    <property type="component" value="Unassembled WGS sequence"/>
</dbReference>
<accession>A0ABS8KNV5</accession>
<name>A0ABS8KNV5_9HYPH</name>
<dbReference type="Pfam" id="PF00126">
    <property type="entry name" value="HTH_1"/>
    <property type="match status" value="1"/>
</dbReference>
<keyword evidence="8" id="KW-1185">Reference proteome</keyword>
<dbReference type="Pfam" id="PF03466">
    <property type="entry name" value="LysR_substrate"/>
    <property type="match status" value="1"/>
</dbReference>
<reference evidence="7 8" key="1">
    <citation type="submission" date="2021-11" db="EMBL/GenBank/DDBJ databases">
        <authorList>
            <person name="Lee D.-H."/>
            <person name="Kim S.-B."/>
        </authorList>
    </citation>
    <scope>NUCLEOTIDE SEQUENCE [LARGE SCALE GENOMIC DNA]</scope>
    <source>
        <strain evidence="7 8">KCTC 52223</strain>
    </source>
</reference>
<comment type="caution">
    <text evidence="7">The sequence shown here is derived from an EMBL/GenBank/DDBJ whole genome shotgun (WGS) entry which is preliminary data.</text>
</comment>
<dbReference type="PRINTS" id="PR00039">
    <property type="entry name" value="HTHLYSR"/>
</dbReference>
<protein>
    <submittedName>
        <fullName evidence="7">LysR family transcriptional regulator</fullName>
    </submittedName>
</protein>
<proteinExistence type="inferred from homology"/>
<evidence type="ECO:0000256" key="5">
    <source>
        <dbReference type="SAM" id="SignalP"/>
    </source>
</evidence>
<keyword evidence="3" id="KW-0238">DNA-binding</keyword>
<evidence type="ECO:0000256" key="2">
    <source>
        <dbReference type="ARBA" id="ARBA00023015"/>
    </source>
</evidence>
<dbReference type="Gene3D" id="1.10.10.10">
    <property type="entry name" value="Winged helix-like DNA-binding domain superfamily/Winged helix DNA-binding domain"/>
    <property type="match status" value="1"/>
</dbReference>
<dbReference type="Gene3D" id="3.40.190.290">
    <property type="match status" value="1"/>
</dbReference>
<dbReference type="RefSeq" id="WP_230548673.1">
    <property type="nucleotide sequence ID" value="NZ_JAJISD010000001.1"/>
</dbReference>
<dbReference type="PROSITE" id="PS50931">
    <property type="entry name" value="HTH_LYSR"/>
    <property type="match status" value="1"/>
</dbReference>
<organism evidence="7 8">
    <name type="scientific">Reyranella aquatilis</name>
    <dbReference type="NCBI Taxonomy" id="2035356"/>
    <lineage>
        <taxon>Bacteria</taxon>
        <taxon>Pseudomonadati</taxon>
        <taxon>Pseudomonadota</taxon>
        <taxon>Alphaproteobacteria</taxon>
        <taxon>Hyphomicrobiales</taxon>
        <taxon>Reyranellaceae</taxon>
        <taxon>Reyranella</taxon>
    </lineage>
</organism>
<dbReference type="InterPro" id="IPR005119">
    <property type="entry name" value="LysR_subst-bd"/>
</dbReference>
<evidence type="ECO:0000313" key="7">
    <source>
        <dbReference type="EMBL" id="MCC8427437.1"/>
    </source>
</evidence>
<gene>
    <name evidence="7" type="ORF">LJ725_00530</name>
</gene>
<dbReference type="EMBL" id="JAJISD010000001">
    <property type="protein sequence ID" value="MCC8427437.1"/>
    <property type="molecule type" value="Genomic_DNA"/>
</dbReference>
<evidence type="ECO:0000259" key="6">
    <source>
        <dbReference type="PROSITE" id="PS50931"/>
    </source>
</evidence>
<feature type="domain" description="HTH lysR-type" evidence="6">
    <location>
        <begin position="1"/>
        <end position="58"/>
    </location>
</feature>
<dbReference type="InterPro" id="IPR000847">
    <property type="entry name" value="LysR_HTH_N"/>
</dbReference>
<dbReference type="SUPFAM" id="SSF46785">
    <property type="entry name" value="Winged helix' DNA-binding domain"/>
    <property type="match status" value="1"/>
</dbReference>
<evidence type="ECO:0000313" key="8">
    <source>
        <dbReference type="Proteomes" id="UP001198862"/>
    </source>
</evidence>
<sequence length="301" mass="32579">MKLQALRLFLRIMELGSLAAAAKSLNMSQSAASRLLSGLEHGTGLRLFHRDRMRLVPTPEGTSFFAEVRRVLVAIDDLPRVAQRVAGGTRVRLRIVSMPRFAASLLAPAVAQFHRLHPEVEVEVAIVHRRELELAVANQSFDLGIGALPLDNPGIESHPLLSLPAVVVLRPDHPLASRKSLGARDLAAETLVVLGPGTQLRHDVEAMFAADGLTIHPTIVVDSLEFACRLVAQGSGVTIADPLTPATLGAGRLAMVPWRPRTLFHVGVLRPALMPSSPSVERFVECLRREGRQLGGRLARA</sequence>
<keyword evidence="2" id="KW-0805">Transcription regulation</keyword>
<feature type="chain" id="PRO_5046190410" evidence="5">
    <location>
        <begin position="20"/>
        <end position="301"/>
    </location>
</feature>